<dbReference type="STRING" id="324925.Ppha_2789"/>
<dbReference type="EC" id="2.3.1.29" evidence="4"/>
<evidence type="ECO:0000256" key="2">
    <source>
        <dbReference type="ARBA" id="ARBA00022679"/>
    </source>
</evidence>
<evidence type="ECO:0000259" key="3">
    <source>
        <dbReference type="Pfam" id="PF00155"/>
    </source>
</evidence>
<dbReference type="InterPro" id="IPR015421">
    <property type="entry name" value="PyrdxlP-dep_Trfase_major"/>
</dbReference>
<keyword evidence="5" id="KW-1185">Reference proteome</keyword>
<dbReference type="GO" id="GO:0008890">
    <property type="term" value="F:glycine C-acetyltransferase activity"/>
    <property type="evidence" value="ECO:0007669"/>
    <property type="project" value="UniProtKB-EC"/>
</dbReference>
<dbReference type="RefSeq" id="WP_012509408.1">
    <property type="nucleotide sequence ID" value="NC_011060.1"/>
</dbReference>
<sequence length="428" mass="47860">MDYNIELTSSMQIGMLRQKLGSSGIIRLKDVARHIDNLKDLQLQEDVWCYDRYPKQSSSAKVMIKSHHNNKEHECVLWSVNHYLGLNRHPKVIKAAQDAIAVYGTGSGTSAMSGGFCELHKKIEEKVAQLFHKEAGIIFPTGYTANVGAISSLCAGRNSLILIDREVHASILDGCKFSGAKYLPFKHNSVDDLRSKINKYKELYDQIFVIIESVYSMSGDIAPLREIADLKQSNNFFLYVDEAHSFGIYGKNGGGLCLEMGITDSVDMLMTTLSKAAASVGGVVAGNKELCSLIQVSANAYIFQCCVTPSSAATVIEALDIIEKEPIHRETLHDNNRYFREKLLKLNFDLGESISPIVPIYIRSQTIMQNMEKELYERGIFSVSVTYPGVKFNEVRFRFIVSAAHTRQHIDYTCEVLSELGKKYGLIE</sequence>
<dbReference type="InterPro" id="IPR004839">
    <property type="entry name" value="Aminotransferase_I/II_large"/>
</dbReference>
<dbReference type="eggNOG" id="COG0156">
    <property type="taxonomic scope" value="Bacteria"/>
</dbReference>
<protein>
    <submittedName>
        <fullName evidence="4">Glycine C-acetyltransferase</fullName>
        <ecNumber evidence="4">2.3.1.29</ecNumber>
    </submittedName>
</protein>
<evidence type="ECO:0000256" key="1">
    <source>
        <dbReference type="ARBA" id="ARBA00001933"/>
    </source>
</evidence>
<dbReference type="InterPro" id="IPR015422">
    <property type="entry name" value="PyrdxlP-dep_Trfase_small"/>
</dbReference>
<keyword evidence="2 4" id="KW-0808">Transferase</keyword>
<dbReference type="Pfam" id="PF00155">
    <property type="entry name" value="Aminotran_1_2"/>
    <property type="match status" value="1"/>
</dbReference>
<reference evidence="4 5" key="1">
    <citation type="submission" date="2008-06" db="EMBL/GenBank/DDBJ databases">
        <title>Complete sequence of Pelodictyon phaeoclathratiforme BU-1.</title>
        <authorList>
            <consortium name="US DOE Joint Genome Institute"/>
            <person name="Lucas S."/>
            <person name="Copeland A."/>
            <person name="Lapidus A."/>
            <person name="Glavina del Rio T."/>
            <person name="Dalin E."/>
            <person name="Tice H."/>
            <person name="Bruce D."/>
            <person name="Goodwin L."/>
            <person name="Pitluck S."/>
            <person name="Schmutz J."/>
            <person name="Larimer F."/>
            <person name="Land M."/>
            <person name="Hauser L."/>
            <person name="Kyrpides N."/>
            <person name="Mikhailova N."/>
            <person name="Liu Z."/>
            <person name="Li T."/>
            <person name="Zhao F."/>
            <person name="Overmann J."/>
            <person name="Bryant D.A."/>
            <person name="Richardson P."/>
        </authorList>
    </citation>
    <scope>NUCLEOTIDE SEQUENCE [LARGE SCALE GENOMIC DNA]</scope>
    <source>
        <strain evidence="5">DSM 5477 / BU-1</strain>
    </source>
</reference>
<dbReference type="GO" id="GO:0030170">
    <property type="term" value="F:pyridoxal phosphate binding"/>
    <property type="evidence" value="ECO:0007669"/>
    <property type="project" value="InterPro"/>
</dbReference>
<evidence type="ECO:0000313" key="5">
    <source>
        <dbReference type="Proteomes" id="UP000002724"/>
    </source>
</evidence>
<dbReference type="AlphaFoldDB" id="B4SGK4"/>
<feature type="domain" description="Aminotransferase class I/classII large" evidence="3">
    <location>
        <begin position="74"/>
        <end position="417"/>
    </location>
</feature>
<gene>
    <name evidence="4" type="ordered locus">Ppha_2789</name>
</gene>
<dbReference type="PANTHER" id="PTHR13693:SF3">
    <property type="entry name" value="LD36009P"/>
    <property type="match status" value="1"/>
</dbReference>
<dbReference type="InterPro" id="IPR050087">
    <property type="entry name" value="AON_synthase_class-II"/>
</dbReference>
<proteinExistence type="predicted"/>
<dbReference type="Proteomes" id="UP000002724">
    <property type="component" value="Chromosome"/>
</dbReference>
<comment type="cofactor">
    <cofactor evidence="1">
        <name>pyridoxal 5'-phosphate</name>
        <dbReference type="ChEBI" id="CHEBI:597326"/>
    </cofactor>
</comment>
<dbReference type="OrthoDB" id="9807157at2"/>
<dbReference type="PANTHER" id="PTHR13693">
    <property type="entry name" value="CLASS II AMINOTRANSFERASE/8-AMINO-7-OXONONANOATE SYNTHASE"/>
    <property type="match status" value="1"/>
</dbReference>
<accession>B4SGK4</accession>
<name>B4SGK4_PELPB</name>
<keyword evidence="4" id="KW-0012">Acyltransferase</keyword>
<dbReference type="InterPro" id="IPR015424">
    <property type="entry name" value="PyrdxlP-dep_Trfase"/>
</dbReference>
<dbReference type="HOGENOM" id="CLU_015846_11_3_10"/>
<dbReference type="EMBL" id="CP001110">
    <property type="protein sequence ID" value="ACF44940.1"/>
    <property type="molecule type" value="Genomic_DNA"/>
</dbReference>
<dbReference type="SUPFAM" id="SSF53383">
    <property type="entry name" value="PLP-dependent transferases"/>
    <property type="match status" value="1"/>
</dbReference>
<organism evidence="4 5">
    <name type="scientific">Pelodictyon phaeoclathratiforme (strain DSM 5477 / BU-1)</name>
    <dbReference type="NCBI Taxonomy" id="324925"/>
    <lineage>
        <taxon>Bacteria</taxon>
        <taxon>Pseudomonadati</taxon>
        <taxon>Chlorobiota</taxon>
        <taxon>Chlorobiia</taxon>
        <taxon>Chlorobiales</taxon>
        <taxon>Chlorobiaceae</taxon>
        <taxon>Chlorobium/Pelodictyon group</taxon>
        <taxon>Pelodictyon</taxon>
    </lineage>
</organism>
<dbReference type="Gene3D" id="3.40.640.10">
    <property type="entry name" value="Type I PLP-dependent aspartate aminotransferase-like (Major domain)"/>
    <property type="match status" value="1"/>
</dbReference>
<dbReference type="KEGG" id="pph:Ppha_2789"/>
<dbReference type="Gene3D" id="3.90.1150.10">
    <property type="entry name" value="Aspartate Aminotransferase, domain 1"/>
    <property type="match status" value="1"/>
</dbReference>
<evidence type="ECO:0000313" key="4">
    <source>
        <dbReference type="EMBL" id="ACF44940.1"/>
    </source>
</evidence>